<organism evidence="4">
    <name type="scientific">Glycine max</name>
    <name type="common">Soybean</name>
    <name type="synonym">Glycine hispida</name>
    <dbReference type="NCBI Taxonomy" id="3847"/>
    <lineage>
        <taxon>Eukaryota</taxon>
        <taxon>Viridiplantae</taxon>
        <taxon>Streptophyta</taxon>
        <taxon>Embryophyta</taxon>
        <taxon>Tracheophyta</taxon>
        <taxon>Spermatophyta</taxon>
        <taxon>Magnoliopsida</taxon>
        <taxon>eudicotyledons</taxon>
        <taxon>Gunneridae</taxon>
        <taxon>Pentapetalae</taxon>
        <taxon>rosids</taxon>
        <taxon>fabids</taxon>
        <taxon>Fabales</taxon>
        <taxon>Fabaceae</taxon>
        <taxon>Papilionoideae</taxon>
        <taxon>50 kb inversion clade</taxon>
        <taxon>NPAAA clade</taxon>
        <taxon>indigoferoid/millettioid clade</taxon>
        <taxon>Phaseoleae</taxon>
        <taxon>Glycine</taxon>
        <taxon>Glycine subgen. Soja</taxon>
    </lineage>
</organism>
<sequence length="113" mass="13341">MHLERQTLTRFLVQETINLREVRLTGDFTIKLEERWCDCDKFQKLHMLCSHVVATCKHAHHEYINYIHPVCTLESVSNPMISLDPEKKRSTKGYLVSSCIHTEMDIHDFGQRK</sequence>
<dbReference type="AlphaFoldDB" id="K7MTQ8"/>
<name>K7MTQ8_SOYBN</name>
<keyword evidence="1" id="KW-0863">Zinc-finger</keyword>
<dbReference type="PaxDb" id="3847-GLYMA18G44081.1"/>
<dbReference type="GO" id="GO:0008270">
    <property type="term" value="F:zinc ion binding"/>
    <property type="evidence" value="ECO:0007669"/>
    <property type="project" value="UniProtKB-KW"/>
</dbReference>
<gene>
    <name evidence="3" type="ORF">GLYMA_18G209400</name>
</gene>
<reference evidence="3" key="3">
    <citation type="submission" date="2018-07" db="EMBL/GenBank/DDBJ databases">
        <title>WGS assembly of Glycine max.</title>
        <authorList>
            <person name="Schmutz J."/>
            <person name="Cannon S."/>
            <person name="Schlueter J."/>
            <person name="Ma J."/>
            <person name="Mitros T."/>
            <person name="Nelson W."/>
            <person name="Hyten D."/>
            <person name="Song Q."/>
            <person name="Thelen J."/>
            <person name="Cheng J."/>
            <person name="Xu D."/>
            <person name="Hellsten U."/>
            <person name="May G."/>
            <person name="Yu Y."/>
            <person name="Sakurai T."/>
            <person name="Umezawa T."/>
            <person name="Bhattacharyya M."/>
            <person name="Sandhu D."/>
            <person name="Valliyodan B."/>
            <person name="Lindquist E."/>
            <person name="Peto M."/>
            <person name="Grant D."/>
            <person name="Shu S."/>
            <person name="Goodstein D."/>
            <person name="Barry K."/>
            <person name="Futrell-Griggs M."/>
            <person name="Abernathy B."/>
            <person name="Du J."/>
            <person name="Tian Z."/>
            <person name="Zhu L."/>
            <person name="Gill N."/>
            <person name="Joshi T."/>
            <person name="Libault M."/>
            <person name="Sethuraman A."/>
            <person name="Zhang X."/>
            <person name="Shinozaki K."/>
            <person name="Nguyen H."/>
            <person name="Wing R."/>
            <person name="Cregan P."/>
            <person name="Specht J."/>
            <person name="Grimwood J."/>
            <person name="Rokhsar D."/>
            <person name="Stacey G."/>
            <person name="Shoemaker R."/>
            <person name="Jackson S."/>
        </authorList>
    </citation>
    <scope>NUCLEOTIDE SEQUENCE</scope>
    <source>
        <tissue evidence="3">Callus</tissue>
    </source>
</reference>
<reference evidence="3 4" key="1">
    <citation type="journal article" date="2010" name="Nature">
        <title>Genome sequence of the palaeopolyploid soybean.</title>
        <authorList>
            <person name="Schmutz J."/>
            <person name="Cannon S.B."/>
            <person name="Schlueter J."/>
            <person name="Ma J."/>
            <person name="Mitros T."/>
            <person name="Nelson W."/>
            <person name="Hyten D.L."/>
            <person name="Song Q."/>
            <person name="Thelen J.J."/>
            <person name="Cheng J."/>
            <person name="Xu D."/>
            <person name="Hellsten U."/>
            <person name="May G.D."/>
            <person name="Yu Y."/>
            <person name="Sakurai T."/>
            <person name="Umezawa T."/>
            <person name="Bhattacharyya M.K."/>
            <person name="Sandhu D."/>
            <person name="Valliyodan B."/>
            <person name="Lindquist E."/>
            <person name="Peto M."/>
            <person name="Grant D."/>
            <person name="Shu S."/>
            <person name="Goodstein D."/>
            <person name="Barry K."/>
            <person name="Futrell-Griggs M."/>
            <person name="Abernathy B."/>
            <person name="Du J."/>
            <person name="Tian Z."/>
            <person name="Zhu L."/>
            <person name="Gill N."/>
            <person name="Joshi T."/>
            <person name="Libault M."/>
            <person name="Sethuraman A."/>
            <person name="Zhang X.-C."/>
            <person name="Shinozaki K."/>
            <person name="Nguyen H.T."/>
            <person name="Wing R.A."/>
            <person name="Cregan P."/>
            <person name="Specht J."/>
            <person name="Grimwood J."/>
            <person name="Rokhsar D."/>
            <person name="Stacey G."/>
            <person name="Shoemaker R.C."/>
            <person name="Jackson S.A."/>
        </authorList>
    </citation>
    <scope>NUCLEOTIDE SEQUENCE [LARGE SCALE GENOMIC DNA]</scope>
    <source>
        <strain evidence="4">cv. Williams 82</strain>
        <tissue evidence="3">Callus</tissue>
    </source>
</reference>
<dbReference type="Pfam" id="PF04434">
    <property type="entry name" value="SWIM"/>
    <property type="match status" value="1"/>
</dbReference>
<dbReference type="PROSITE" id="PS50966">
    <property type="entry name" value="ZF_SWIM"/>
    <property type="match status" value="1"/>
</dbReference>
<dbReference type="EMBL" id="CM000851">
    <property type="protein sequence ID" value="KRH00377.1"/>
    <property type="molecule type" value="Genomic_DNA"/>
</dbReference>
<dbReference type="EnsemblPlants" id="KRH00377">
    <property type="protein sequence ID" value="KRH00377"/>
    <property type="gene ID" value="GLYMA_18G209400"/>
</dbReference>
<feature type="domain" description="SWIM-type" evidence="2">
    <location>
        <begin position="28"/>
        <end position="60"/>
    </location>
</feature>
<evidence type="ECO:0000313" key="5">
    <source>
        <dbReference type="Proteomes" id="UP000008827"/>
    </source>
</evidence>
<dbReference type="InterPro" id="IPR007527">
    <property type="entry name" value="Znf_SWIM"/>
</dbReference>
<accession>K7MTQ8</accession>
<dbReference type="STRING" id="3847.K7MTQ8"/>
<keyword evidence="5" id="KW-1185">Reference proteome</keyword>
<dbReference type="OMA" id="AHHEYIN"/>
<evidence type="ECO:0000256" key="1">
    <source>
        <dbReference type="PROSITE-ProRule" id="PRU00325"/>
    </source>
</evidence>
<dbReference type="Proteomes" id="UP000008827">
    <property type="component" value="Chromosome 18"/>
</dbReference>
<evidence type="ECO:0000313" key="3">
    <source>
        <dbReference type="EMBL" id="KRH00377.1"/>
    </source>
</evidence>
<reference evidence="4" key="2">
    <citation type="submission" date="2018-02" db="UniProtKB">
        <authorList>
            <consortium name="EnsemblPlants"/>
        </authorList>
    </citation>
    <scope>IDENTIFICATION</scope>
    <source>
        <strain evidence="4">Williams 82</strain>
    </source>
</reference>
<keyword evidence="1" id="KW-0479">Metal-binding</keyword>
<evidence type="ECO:0000313" key="4">
    <source>
        <dbReference type="EnsemblPlants" id="KRH00377"/>
    </source>
</evidence>
<proteinExistence type="predicted"/>
<keyword evidence="1" id="KW-0862">Zinc</keyword>
<dbReference type="HOGENOM" id="CLU_2138035_0_0_1"/>
<evidence type="ECO:0000259" key="2">
    <source>
        <dbReference type="PROSITE" id="PS50966"/>
    </source>
</evidence>
<dbReference type="InParanoid" id="K7MTQ8"/>
<dbReference type="Gramene" id="KRH00377">
    <property type="protein sequence ID" value="KRH00377"/>
    <property type="gene ID" value="GLYMA_18G209400"/>
</dbReference>
<protein>
    <recommendedName>
        <fullName evidence="2">SWIM-type domain-containing protein</fullName>
    </recommendedName>
</protein>